<keyword evidence="1" id="KW-0472">Membrane</keyword>
<dbReference type="EMBL" id="LOWA01000049">
    <property type="protein sequence ID" value="KVE24879.1"/>
    <property type="molecule type" value="Genomic_DNA"/>
</dbReference>
<dbReference type="OrthoDB" id="8943486at2"/>
<gene>
    <name evidence="3" type="ORF">BSIN_1625</name>
    <name evidence="2" type="ORF">WS67_20235</name>
</gene>
<keyword evidence="1" id="KW-1133">Transmembrane helix</keyword>
<organism evidence="2 4">
    <name type="scientific">Burkholderia singularis</name>
    <dbReference type="NCBI Taxonomy" id="1503053"/>
    <lineage>
        <taxon>Bacteria</taxon>
        <taxon>Pseudomonadati</taxon>
        <taxon>Pseudomonadota</taxon>
        <taxon>Betaproteobacteria</taxon>
        <taxon>Burkholderiales</taxon>
        <taxon>Burkholderiaceae</taxon>
        <taxon>Burkholderia</taxon>
        <taxon>pseudomallei group</taxon>
    </lineage>
</organism>
<evidence type="ECO:0008006" key="6">
    <source>
        <dbReference type="Google" id="ProtNLM"/>
    </source>
</evidence>
<dbReference type="EMBL" id="FXAN01000014">
    <property type="protein sequence ID" value="SMF98333.1"/>
    <property type="molecule type" value="Genomic_DNA"/>
</dbReference>
<evidence type="ECO:0000313" key="5">
    <source>
        <dbReference type="Proteomes" id="UP000198460"/>
    </source>
</evidence>
<dbReference type="Proteomes" id="UP000062788">
    <property type="component" value="Unassembled WGS sequence"/>
</dbReference>
<feature type="transmembrane region" description="Helical" evidence="1">
    <location>
        <begin position="7"/>
        <end position="31"/>
    </location>
</feature>
<evidence type="ECO:0000313" key="4">
    <source>
        <dbReference type="Proteomes" id="UP000062788"/>
    </source>
</evidence>
<evidence type="ECO:0000256" key="1">
    <source>
        <dbReference type="SAM" id="Phobius"/>
    </source>
</evidence>
<dbReference type="Pfam" id="PF11177">
    <property type="entry name" value="DUF2964"/>
    <property type="match status" value="1"/>
</dbReference>
<sequence length="62" mass="6551">MARKQYRIVAATICVFLSLAGMMAVVTSMLFDNGAALRYGAIGLIAGIAGFVVMLNPGEKRT</sequence>
<dbReference type="AlphaFoldDB" id="A0A124P8C0"/>
<name>A0A124P8C0_9BURK</name>
<reference evidence="3 5" key="2">
    <citation type="submission" date="2017-04" db="EMBL/GenBank/DDBJ databases">
        <authorList>
            <person name="Afonso C.L."/>
            <person name="Miller P.J."/>
            <person name="Scott M.A."/>
            <person name="Spackman E."/>
            <person name="Goraichik I."/>
            <person name="Dimitrov K.M."/>
            <person name="Suarez D.L."/>
            <person name="Swayne D.E."/>
        </authorList>
    </citation>
    <scope>NUCLEOTIDE SEQUENCE [LARGE SCALE GENOMIC DNA]</scope>
    <source>
        <strain evidence="3">LMG 28154</strain>
    </source>
</reference>
<reference evidence="2 4" key="1">
    <citation type="submission" date="2015-11" db="EMBL/GenBank/DDBJ databases">
        <title>Expanding the genomic diversity of Burkholderia species for the development of highly accurate diagnostics.</title>
        <authorList>
            <person name="Sahl J."/>
            <person name="Keim P."/>
            <person name="Wagner D."/>
        </authorList>
    </citation>
    <scope>NUCLEOTIDE SEQUENCE [LARGE SCALE GENOMIC DNA]</scope>
    <source>
        <strain evidence="2 4">TSV85</strain>
    </source>
</reference>
<feature type="transmembrane region" description="Helical" evidence="1">
    <location>
        <begin position="37"/>
        <end position="55"/>
    </location>
</feature>
<evidence type="ECO:0000313" key="2">
    <source>
        <dbReference type="EMBL" id="KVE24879.1"/>
    </source>
</evidence>
<keyword evidence="4" id="KW-1185">Reference proteome</keyword>
<keyword evidence="1" id="KW-0812">Transmembrane</keyword>
<accession>A0A124P8C0</accession>
<proteinExistence type="predicted"/>
<evidence type="ECO:0000313" key="3">
    <source>
        <dbReference type="EMBL" id="SMF98333.1"/>
    </source>
</evidence>
<dbReference type="RefSeq" id="WP_059519664.1">
    <property type="nucleotide sequence ID" value="NZ_CP013449.1"/>
</dbReference>
<dbReference type="Proteomes" id="UP000198460">
    <property type="component" value="Unassembled WGS sequence"/>
</dbReference>
<protein>
    <recommendedName>
        <fullName evidence="6">DUF2964 domain-containing protein</fullName>
    </recommendedName>
</protein>
<dbReference type="InterPro" id="IPR021347">
    <property type="entry name" value="DUF2964"/>
</dbReference>